<dbReference type="Proteomes" id="UP000199017">
    <property type="component" value="Unassembled WGS sequence"/>
</dbReference>
<dbReference type="PROSITE" id="PS51500">
    <property type="entry name" value="SIN"/>
    <property type="match status" value="1"/>
</dbReference>
<dbReference type="GO" id="GO:0046983">
    <property type="term" value="F:protein dimerization activity"/>
    <property type="evidence" value="ECO:0007669"/>
    <property type="project" value="InterPro"/>
</dbReference>
<organism evidence="2 3">
    <name type="scientific">Alteribacillus bidgolensis</name>
    <dbReference type="NCBI Taxonomy" id="930129"/>
    <lineage>
        <taxon>Bacteria</taxon>
        <taxon>Bacillati</taxon>
        <taxon>Bacillota</taxon>
        <taxon>Bacilli</taxon>
        <taxon>Bacillales</taxon>
        <taxon>Bacillaceae</taxon>
        <taxon>Alteribacillus</taxon>
    </lineage>
</organism>
<protein>
    <submittedName>
        <fullName evidence="2">Anti-repressor SinI</fullName>
    </submittedName>
</protein>
<evidence type="ECO:0000259" key="1">
    <source>
        <dbReference type="PROSITE" id="PS51500"/>
    </source>
</evidence>
<reference evidence="2 3" key="1">
    <citation type="submission" date="2016-10" db="EMBL/GenBank/DDBJ databases">
        <authorList>
            <person name="de Groot N.N."/>
        </authorList>
    </citation>
    <scope>NUCLEOTIDE SEQUENCE [LARGE SCALE GENOMIC DNA]</scope>
    <source>
        <strain evidence="3">P4B,CCM 7963,CECT 7998,DSM 25260,IBRC-M 10614,KCTC 13821</strain>
    </source>
</reference>
<dbReference type="AlphaFoldDB" id="A0A1G8L4H1"/>
<dbReference type="RefSeq" id="WP_425427930.1">
    <property type="nucleotide sequence ID" value="NZ_FNDU01000008.1"/>
</dbReference>
<name>A0A1G8L4H1_9BACI</name>
<dbReference type="EMBL" id="FNDU01000008">
    <property type="protein sequence ID" value="SDI50491.1"/>
    <property type="molecule type" value="Genomic_DNA"/>
</dbReference>
<dbReference type="InterPro" id="IPR010981">
    <property type="entry name" value="SinR/SinI_dimer_dom"/>
</dbReference>
<feature type="domain" description="Sin" evidence="1">
    <location>
        <begin position="1"/>
        <end position="38"/>
    </location>
</feature>
<proteinExistence type="predicted"/>
<evidence type="ECO:0000313" key="2">
    <source>
        <dbReference type="EMBL" id="SDI50491.1"/>
    </source>
</evidence>
<evidence type="ECO:0000313" key="3">
    <source>
        <dbReference type="Proteomes" id="UP000199017"/>
    </source>
</evidence>
<sequence>MKVMVPAKLDREWVKLIKEAKGAGLTVEEVKEFLYQEYKSKTK</sequence>
<dbReference type="InterPro" id="IPR036281">
    <property type="entry name" value="SinR/SinI_dimer_dom_sf"/>
</dbReference>
<accession>A0A1G8L4H1</accession>
<dbReference type="Pfam" id="PF08671">
    <property type="entry name" value="SinI"/>
    <property type="match status" value="1"/>
</dbReference>
<dbReference type="SUPFAM" id="SSF47406">
    <property type="entry name" value="SinR repressor dimerisation domain-like"/>
    <property type="match status" value="1"/>
</dbReference>
<dbReference type="GO" id="GO:0006355">
    <property type="term" value="P:regulation of DNA-templated transcription"/>
    <property type="evidence" value="ECO:0007669"/>
    <property type="project" value="InterPro"/>
</dbReference>
<gene>
    <name evidence="2" type="ORF">SAMN05216352_108147</name>
</gene>
<keyword evidence="3" id="KW-1185">Reference proteome</keyword>